<comment type="caution">
    <text evidence="2">The sequence shown here is derived from an EMBL/GenBank/DDBJ whole genome shotgun (WGS) entry which is preliminary data.</text>
</comment>
<feature type="region of interest" description="Disordered" evidence="1">
    <location>
        <begin position="1"/>
        <end position="43"/>
    </location>
</feature>
<dbReference type="EMBL" id="VBOS01000071">
    <property type="protein sequence ID" value="TMQ58650.1"/>
    <property type="molecule type" value="Genomic_DNA"/>
</dbReference>
<evidence type="ECO:0000256" key="1">
    <source>
        <dbReference type="SAM" id="MobiDB-lite"/>
    </source>
</evidence>
<organism evidence="2 3">
    <name type="scientific">Eiseniibacteriota bacterium</name>
    <dbReference type="NCBI Taxonomy" id="2212470"/>
    <lineage>
        <taxon>Bacteria</taxon>
        <taxon>Candidatus Eiseniibacteriota</taxon>
    </lineage>
</organism>
<accession>A0A538T4U5</accession>
<dbReference type="AlphaFoldDB" id="A0A538T4U5"/>
<feature type="compositionally biased region" description="Basic and acidic residues" evidence="1">
    <location>
        <begin position="1"/>
        <end position="17"/>
    </location>
</feature>
<dbReference type="Proteomes" id="UP000317716">
    <property type="component" value="Unassembled WGS sequence"/>
</dbReference>
<evidence type="ECO:0000313" key="3">
    <source>
        <dbReference type="Proteomes" id="UP000317716"/>
    </source>
</evidence>
<name>A0A538T4U5_UNCEI</name>
<sequence>MSAKTEVESEGFDHSVPRAEPCGPGPDLLLAVPGKKRGRPPKMSAQELLDRIRRLAVSRAGLFRVHERNASLYARARRNFGSWSAAVAAAGLDYREALSGARTRSARMRSVRMRRRRSARALRRRAFFGARSDV</sequence>
<protein>
    <submittedName>
        <fullName evidence="2">Uncharacterized protein</fullName>
    </submittedName>
</protein>
<gene>
    <name evidence="2" type="ORF">E6K72_02335</name>
</gene>
<reference evidence="2 3" key="1">
    <citation type="journal article" date="2019" name="Nat. Microbiol.">
        <title>Mediterranean grassland soil C-N compound turnover is dependent on rainfall and depth, and is mediated by genomically divergent microorganisms.</title>
        <authorList>
            <person name="Diamond S."/>
            <person name="Andeer P.F."/>
            <person name="Li Z."/>
            <person name="Crits-Christoph A."/>
            <person name="Burstein D."/>
            <person name="Anantharaman K."/>
            <person name="Lane K.R."/>
            <person name="Thomas B.C."/>
            <person name="Pan C."/>
            <person name="Northen T.R."/>
            <person name="Banfield J.F."/>
        </authorList>
    </citation>
    <scope>NUCLEOTIDE SEQUENCE [LARGE SCALE GENOMIC DNA]</scope>
    <source>
        <strain evidence="2">WS_2</strain>
    </source>
</reference>
<evidence type="ECO:0000313" key="2">
    <source>
        <dbReference type="EMBL" id="TMQ58650.1"/>
    </source>
</evidence>
<proteinExistence type="predicted"/>